<evidence type="ECO:0000313" key="1">
    <source>
        <dbReference type="EMBL" id="JAH09175.1"/>
    </source>
</evidence>
<protein>
    <submittedName>
        <fullName evidence="1">Uncharacterized protein</fullName>
    </submittedName>
</protein>
<dbReference type="EMBL" id="GBXM01099402">
    <property type="protein sequence ID" value="JAH09175.1"/>
    <property type="molecule type" value="Transcribed_RNA"/>
</dbReference>
<reference evidence="1" key="2">
    <citation type="journal article" date="2015" name="Fish Shellfish Immunol.">
        <title>Early steps in the European eel (Anguilla anguilla)-Vibrio vulnificus interaction in the gills: Role of the RtxA13 toxin.</title>
        <authorList>
            <person name="Callol A."/>
            <person name="Pajuelo D."/>
            <person name="Ebbesson L."/>
            <person name="Teles M."/>
            <person name="MacKenzie S."/>
            <person name="Amaro C."/>
        </authorList>
    </citation>
    <scope>NUCLEOTIDE SEQUENCE</scope>
</reference>
<sequence length="30" mass="3519">MKTNKIVHNKCKIIKYSIVFILNNSLKLTN</sequence>
<name>A0A0E9PYL5_ANGAN</name>
<proteinExistence type="predicted"/>
<organism evidence="1">
    <name type="scientific">Anguilla anguilla</name>
    <name type="common">European freshwater eel</name>
    <name type="synonym">Muraena anguilla</name>
    <dbReference type="NCBI Taxonomy" id="7936"/>
    <lineage>
        <taxon>Eukaryota</taxon>
        <taxon>Metazoa</taxon>
        <taxon>Chordata</taxon>
        <taxon>Craniata</taxon>
        <taxon>Vertebrata</taxon>
        <taxon>Euteleostomi</taxon>
        <taxon>Actinopterygii</taxon>
        <taxon>Neopterygii</taxon>
        <taxon>Teleostei</taxon>
        <taxon>Anguilliformes</taxon>
        <taxon>Anguillidae</taxon>
        <taxon>Anguilla</taxon>
    </lineage>
</organism>
<accession>A0A0E9PYL5</accession>
<dbReference type="AlphaFoldDB" id="A0A0E9PYL5"/>
<reference evidence="1" key="1">
    <citation type="submission" date="2014-11" db="EMBL/GenBank/DDBJ databases">
        <authorList>
            <person name="Amaro Gonzalez C."/>
        </authorList>
    </citation>
    <scope>NUCLEOTIDE SEQUENCE</scope>
</reference>